<evidence type="ECO:0000313" key="3">
    <source>
        <dbReference type="Proteomes" id="UP000287651"/>
    </source>
</evidence>
<dbReference type="Proteomes" id="UP000287651">
    <property type="component" value="Unassembled WGS sequence"/>
</dbReference>
<feature type="compositionally biased region" description="Basic and acidic residues" evidence="1">
    <location>
        <begin position="17"/>
        <end position="42"/>
    </location>
</feature>
<protein>
    <submittedName>
        <fullName evidence="2">Uncharacterized protein</fullName>
    </submittedName>
</protein>
<evidence type="ECO:0000313" key="2">
    <source>
        <dbReference type="EMBL" id="RRT49145.1"/>
    </source>
</evidence>
<evidence type="ECO:0000256" key="1">
    <source>
        <dbReference type="SAM" id="MobiDB-lite"/>
    </source>
</evidence>
<dbReference type="EMBL" id="AMZH03013509">
    <property type="protein sequence ID" value="RRT49145.1"/>
    <property type="molecule type" value="Genomic_DNA"/>
</dbReference>
<dbReference type="AlphaFoldDB" id="A0A426YBN4"/>
<reference evidence="2 3" key="1">
    <citation type="journal article" date="2014" name="Agronomy (Basel)">
        <title>A Draft Genome Sequence for Ensete ventricosum, the Drought-Tolerant Tree Against Hunger.</title>
        <authorList>
            <person name="Harrison J."/>
            <person name="Moore K.A."/>
            <person name="Paszkiewicz K."/>
            <person name="Jones T."/>
            <person name="Grant M."/>
            <person name="Ambacheew D."/>
            <person name="Muzemil S."/>
            <person name="Studholme D.J."/>
        </authorList>
    </citation>
    <scope>NUCLEOTIDE SEQUENCE [LARGE SCALE GENOMIC DNA]</scope>
</reference>
<organism evidence="2 3">
    <name type="scientific">Ensete ventricosum</name>
    <name type="common">Abyssinian banana</name>
    <name type="synonym">Musa ensete</name>
    <dbReference type="NCBI Taxonomy" id="4639"/>
    <lineage>
        <taxon>Eukaryota</taxon>
        <taxon>Viridiplantae</taxon>
        <taxon>Streptophyta</taxon>
        <taxon>Embryophyta</taxon>
        <taxon>Tracheophyta</taxon>
        <taxon>Spermatophyta</taxon>
        <taxon>Magnoliopsida</taxon>
        <taxon>Liliopsida</taxon>
        <taxon>Zingiberales</taxon>
        <taxon>Musaceae</taxon>
        <taxon>Ensete</taxon>
    </lineage>
</organism>
<proteinExistence type="predicted"/>
<gene>
    <name evidence="2" type="ORF">B296_00048350</name>
</gene>
<accession>A0A426YBN4</accession>
<sequence>MAGHVICEDKVLQRSRDPAISVPDHHTLEFSDQKPYNEKRDTGWASGALPLPQAPWGRLGNREESTRTAPSFRHLDRCLYVTAQAPRHRIGSGFVQMGTKDERNGGKRV</sequence>
<comment type="caution">
    <text evidence="2">The sequence shown here is derived from an EMBL/GenBank/DDBJ whole genome shotgun (WGS) entry which is preliminary data.</text>
</comment>
<name>A0A426YBN4_ENSVE</name>
<feature type="region of interest" description="Disordered" evidence="1">
    <location>
        <begin position="17"/>
        <end position="68"/>
    </location>
</feature>